<dbReference type="PANTHER" id="PTHR12550:SF70">
    <property type="entry name" value="JIL-1 ANCHORING AND STABILIZING PROTEIN, ISOFORM A"/>
    <property type="match status" value="1"/>
</dbReference>
<dbReference type="Gene3D" id="2.30.30.140">
    <property type="match status" value="1"/>
</dbReference>
<protein>
    <recommendedName>
        <fullName evidence="1">PWWP domain-containing protein</fullName>
    </recommendedName>
</protein>
<dbReference type="SUPFAM" id="SSF63748">
    <property type="entry name" value="Tudor/PWWP/MBT"/>
    <property type="match status" value="1"/>
</dbReference>
<organism evidence="2">
    <name type="scientific">Cuerna arida</name>
    <dbReference type="NCBI Taxonomy" id="1464854"/>
    <lineage>
        <taxon>Eukaryota</taxon>
        <taxon>Metazoa</taxon>
        <taxon>Ecdysozoa</taxon>
        <taxon>Arthropoda</taxon>
        <taxon>Hexapoda</taxon>
        <taxon>Insecta</taxon>
        <taxon>Pterygota</taxon>
        <taxon>Neoptera</taxon>
        <taxon>Paraneoptera</taxon>
        <taxon>Hemiptera</taxon>
        <taxon>Auchenorrhyncha</taxon>
        <taxon>Membracoidea</taxon>
        <taxon>Cicadellidae</taxon>
        <taxon>Cicadellinae</taxon>
        <taxon>Proconiini</taxon>
        <taxon>Cuerna</taxon>
    </lineage>
</organism>
<dbReference type="EMBL" id="GECZ01024610">
    <property type="protein sequence ID" value="JAS45159.1"/>
    <property type="molecule type" value="Transcribed_RNA"/>
</dbReference>
<proteinExistence type="predicted"/>
<reference evidence="2" key="1">
    <citation type="submission" date="2015-11" db="EMBL/GenBank/DDBJ databases">
        <title>De novo transcriptome assembly of four potential Pierce s Disease insect vectors from Arizona vineyards.</title>
        <authorList>
            <person name="Tassone E.E."/>
        </authorList>
    </citation>
    <scope>NUCLEOTIDE SEQUENCE</scope>
</reference>
<evidence type="ECO:0000313" key="2">
    <source>
        <dbReference type="EMBL" id="JAS45159.1"/>
    </source>
</evidence>
<sequence>VFAVVKGFPAWPAVVNEIKEKNKNKYYHVTFFGTKETSVCKQENVFHYIDNKEKLGVPKTRNNKFNLALLEIEEAIKSSKVKTGLIQKLPTPTCKTGKE</sequence>
<evidence type="ECO:0000259" key="1">
    <source>
        <dbReference type="PROSITE" id="PS50812"/>
    </source>
</evidence>
<accession>A0A1B6F4H9</accession>
<gene>
    <name evidence="2" type="ORF">g.48116</name>
</gene>
<dbReference type="Pfam" id="PF00855">
    <property type="entry name" value="PWWP"/>
    <property type="match status" value="1"/>
</dbReference>
<name>A0A1B6F4H9_9HEMI</name>
<feature type="domain" description="PWWP" evidence="1">
    <location>
        <begin position="1"/>
        <end position="51"/>
    </location>
</feature>
<dbReference type="PANTHER" id="PTHR12550">
    <property type="entry name" value="HEPATOMA-DERIVED GROWTH FACTOR-RELATED"/>
    <property type="match status" value="1"/>
</dbReference>
<dbReference type="PROSITE" id="PS50812">
    <property type="entry name" value="PWWP"/>
    <property type="match status" value="1"/>
</dbReference>
<dbReference type="SMART" id="SM00293">
    <property type="entry name" value="PWWP"/>
    <property type="match status" value="1"/>
</dbReference>
<dbReference type="InterPro" id="IPR000313">
    <property type="entry name" value="PWWP_dom"/>
</dbReference>
<dbReference type="AlphaFoldDB" id="A0A1B6F4H9"/>
<feature type="non-terminal residue" evidence="2">
    <location>
        <position position="1"/>
    </location>
</feature>
<feature type="non-terminal residue" evidence="2">
    <location>
        <position position="99"/>
    </location>
</feature>